<proteinExistence type="inferred from homology"/>
<sequence>MSARGRSDSASHASAARYTPLPARQNPARTARPGTSRRHSDPARSDEKGFIDLLDVSRWQRHTWPVRIATLLGLATALLVVCMCFVPLIDTRRLAFWRNGSSVRTYDWEEAYRWQGDARSALKPVPFMLNRFGDYSRDTKLLRPTSVESADALATSSGKDRAALIVQSFKSTQVDSIPKIVHFVPPGGDKFTFVHYLAIRSAVHHIEPTRILAHMMHSLAQPGVNFWWDEARQYVEVVQTTRPTQIMGQPIEKPSHMADVIRMEALLKYGGIYLDSDVIVTRSFDELLDEDVVLGIEAAHGSMQPHFEVEGLCNAVMMAKPEAPFMRNWYEEYRTFDKDQWNYHSVQLPWKLAKNATTRHTRVTVLDHRALFFPLWDDHGLRWVHGTLHPPANATLNATNDPEELQHGMRAPESPGWSFKHTEQFAYHMWHHILRARIGWATGGDLPQEHMLDPDDIIHRDSSYNRIVRDYLDDDIMQRWHAFVAMRERQRRDLAAQENATASDP</sequence>
<dbReference type="InterPro" id="IPR007577">
    <property type="entry name" value="GlycoTrfase_DXD_sugar-bd_CS"/>
</dbReference>
<dbReference type="EMBL" id="BABT02000074">
    <property type="protein sequence ID" value="GAA96051.1"/>
    <property type="molecule type" value="Genomic_DNA"/>
</dbReference>
<evidence type="ECO:0000313" key="4">
    <source>
        <dbReference type="EMBL" id="GAA96051.1"/>
    </source>
</evidence>
<comment type="caution">
    <text evidence="4">The sequence shown here is derived from an EMBL/GenBank/DDBJ whole genome shotgun (WGS) entry which is preliminary data.</text>
</comment>
<reference evidence="4 5" key="1">
    <citation type="journal article" date="2011" name="J. Gen. Appl. Microbiol.">
        <title>Draft genome sequencing of the enigmatic basidiomycete Mixia osmundae.</title>
        <authorList>
            <person name="Nishida H."/>
            <person name="Nagatsuka Y."/>
            <person name="Sugiyama J."/>
        </authorList>
    </citation>
    <scope>NUCLEOTIDE SEQUENCE [LARGE SCALE GENOMIC DNA]</scope>
    <source>
        <strain evidence="5">CBS 9802 / IAM 14324 / JCM 22182 / KY 12970</strain>
    </source>
</reference>
<dbReference type="OrthoDB" id="409543at2759"/>
<dbReference type="PANTHER" id="PTHR46830">
    <property type="entry name" value="TRANSFERASE, PUTATIVE-RELATED"/>
    <property type="match status" value="1"/>
</dbReference>
<organism evidence="4 5">
    <name type="scientific">Mixia osmundae (strain CBS 9802 / IAM 14324 / JCM 22182 / KY 12970)</name>
    <dbReference type="NCBI Taxonomy" id="764103"/>
    <lineage>
        <taxon>Eukaryota</taxon>
        <taxon>Fungi</taxon>
        <taxon>Dikarya</taxon>
        <taxon>Basidiomycota</taxon>
        <taxon>Pucciniomycotina</taxon>
        <taxon>Mixiomycetes</taxon>
        <taxon>Mixiales</taxon>
        <taxon>Mixiaceae</taxon>
        <taxon>Mixia</taxon>
    </lineage>
</organism>
<dbReference type="STRING" id="764103.G7DZP1"/>
<feature type="region of interest" description="Disordered" evidence="2">
    <location>
        <begin position="1"/>
        <end position="45"/>
    </location>
</feature>
<keyword evidence="3" id="KW-1133">Transmembrane helix</keyword>
<dbReference type="SUPFAM" id="SSF53448">
    <property type="entry name" value="Nucleotide-diphospho-sugar transferases"/>
    <property type="match status" value="1"/>
</dbReference>
<evidence type="ECO:0000313" key="5">
    <source>
        <dbReference type="Proteomes" id="UP000009131"/>
    </source>
</evidence>
<dbReference type="eggNOG" id="KOG1928">
    <property type="taxonomic scope" value="Eukaryota"/>
</dbReference>
<evidence type="ECO:0008006" key="6">
    <source>
        <dbReference type="Google" id="ProtNLM"/>
    </source>
</evidence>
<accession>G7DZP1</accession>
<feature type="transmembrane region" description="Helical" evidence="3">
    <location>
        <begin position="68"/>
        <end position="89"/>
    </location>
</feature>
<keyword evidence="3" id="KW-0812">Transmembrane</keyword>
<comment type="similarity">
    <text evidence="1">Belongs to the glycosyltransferase 32 family.</text>
</comment>
<evidence type="ECO:0000256" key="3">
    <source>
        <dbReference type="SAM" id="Phobius"/>
    </source>
</evidence>
<dbReference type="InParanoid" id="G7DZP1"/>
<keyword evidence="3" id="KW-0472">Membrane</keyword>
<evidence type="ECO:0000256" key="2">
    <source>
        <dbReference type="SAM" id="MobiDB-lite"/>
    </source>
</evidence>
<keyword evidence="5" id="KW-1185">Reference proteome</keyword>
<dbReference type="HOGENOM" id="CLU_539766_0_0_1"/>
<protein>
    <recommendedName>
        <fullName evidence="6">Alpha 1,4-glycosyltransferase domain-containing protein</fullName>
    </recommendedName>
</protein>
<dbReference type="AlphaFoldDB" id="G7DZP1"/>
<dbReference type="PANTHER" id="PTHR46830:SF2">
    <property type="entry name" value="ALPHA-1,4-N-ACETYLGLUCOSAMINYLTRANSFERASE"/>
    <property type="match status" value="1"/>
</dbReference>
<dbReference type="InterPro" id="IPR029044">
    <property type="entry name" value="Nucleotide-diphossugar_trans"/>
</dbReference>
<evidence type="ECO:0000256" key="1">
    <source>
        <dbReference type="ARBA" id="ARBA00009003"/>
    </source>
</evidence>
<gene>
    <name evidence="4" type="primary">Mo02712</name>
    <name evidence="4" type="ORF">E5Q_02712</name>
</gene>
<dbReference type="Gene3D" id="3.90.550.20">
    <property type="match status" value="1"/>
</dbReference>
<dbReference type="RefSeq" id="XP_014567908.1">
    <property type="nucleotide sequence ID" value="XM_014712422.1"/>
</dbReference>
<dbReference type="Proteomes" id="UP000009131">
    <property type="component" value="Unassembled WGS sequence"/>
</dbReference>
<name>G7DZP1_MIXOS</name>
<dbReference type="Pfam" id="PF04488">
    <property type="entry name" value="Gly_transf_sug"/>
    <property type="match status" value="1"/>
</dbReference>
<reference evidence="4 5" key="2">
    <citation type="journal article" date="2012" name="Open Biol.">
        <title>Characteristics of nucleosomes and linker DNA regions on the genome of the basidiomycete Mixia osmundae revealed by mono- and dinucleosome mapping.</title>
        <authorList>
            <person name="Nishida H."/>
            <person name="Kondo S."/>
            <person name="Matsumoto T."/>
            <person name="Suzuki Y."/>
            <person name="Yoshikawa H."/>
            <person name="Taylor T.D."/>
            <person name="Sugiyama J."/>
        </authorList>
    </citation>
    <scope>NUCLEOTIDE SEQUENCE [LARGE SCALE GENOMIC DNA]</scope>
    <source>
        <strain evidence="5">CBS 9802 / IAM 14324 / JCM 22182 / KY 12970</strain>
    </source>
</reference>